<evidence type="ECO:0000313" key="1">
    <source>
        <dbReference type="EMBL" id="BAR97180.1"/>
    </source>
</evidence>
<accession>A0AAD1BKZ7</accession>
<sequence length="387" mass="45009">MEDIQKMLINYQTDPNVRKLYRLFKKKSITDIYGIARKEMQHSKFIAWLLNPNESHGIDSFALKQLLFVIVRRGIQQNNTDSAFTNIKNDLLVPQLDTGNLSIVTEYSVKGGRIDIFVQNLNIGDKSVNIIIENKVESKEHKNQTQTYYKEISERFPNTYNIYLFLTPKSSKLLDNITEASCDCKSFIEISYQDILTDILENILKEDISSQTRVIIEDYIHNITTPSSNTNNQNIMAMNNETQELLKDFWKSNEDLITAALQALASSGEDENAEKALQFLNKRDRDYSEYKLNGKGPIRKRNLAYKIAEYIINTSNNIDVIFNTIDQKCKEIHFLQTRKHYENKRADIIRVNGKDYYINNQWTKETIDKLIDIVHDIPSLGIKITLW</sequence>
<name>A0AAD1BKZ7_PREIN</name>
<protein>
    <recommendedName>
        <fullName evidence="3">PD-(D/E)XK nuclease superfamily protein</fullName>
    </recommendedName>
</protein>
<dbReference type="Pfam" id="PF14281">
    <property type="entry name" value="PDDEXK_4"/>
    <property type="match status" value="1"/>
</dbReference>
<proteinExistence type="predicted"/>
<evidence type="ECO:0008006" key="3">
    <source>
        <dbReference type="Google" id="ProtNLM"/>
    </source>
</evidence>
<reference evidence="1 2" key="1">
    <citation type="submission" date="2015-07" db="EMBL/GenBank/DDBJ databases">
        <title>Complete genome sequence of Prevotella intermedia strain 17-2.</title>
        <authorList>
            <person name="Nambu T."/>
        </authorList>
    </citation>
    <scope>NUCLEOTIDE SEQUENCE [LARGE SCALE GENOMIC DNA]</scope>
    <source>
        <strain evidence="1 2">17-2</strain>
    </source>
</reference>
<dbReference type="EMBL" id="AP014926">
    <property type="protein sequence ID" value="BAR97180.1"/>
    <property type="molecule type" value="Genomic_DNA"/>
</dbReference>
<dbReference type="InterPro" id="IPR029470">
    <property type="entry name" value="PDDEXK_4"/>
</dbReference>
<dbReference type="Proteomes" id="UP000067008">
    <property type="component" value="Chromosome 1"/>
</dbReference>
<dbReference type="AlphaFoldDB" id="A0AAD1BKZ7"/>
<evidence type="ECO:0000313" key="2">
    <source>
        <dbReference type="Proteomes" id="UP000067008"/>
    </source>
</evidence>
<organism evidence="1 2">
    <name type="scientific">Prevotella intermedia</name>
    <dbReference type="NCBI Taxonomy" id="28131"/>
    <lineage>
        <taxon>Bacteria</taxon>
        <taxon>Pseudomonadati</taxon>
        <taxon>Bacteroidota</taxon>
        <taxon>Bacteroidia</taxon>
        <taxon>Bacteroidales</taxon>
        <taxon>Prevotellaceae</taxon>
        <taxon>Prevotella</taxon>
    </lineage>
</organism>
<gene>
    <name evidence="1" type="ORF">PI172_2452</name>
</gene>